<reference evidence="3" key="1">
    <citation type="journal article" date="2015" name="Proc. Natl. Acad. Sci. U.S.A.">
        <title>Networks of energetic and metabolic interactions define dynamics in microbial communities.</title>
        <authorList>
            <person name="Embree M."/>
            <person name="Liu J.K."/>
            <person name="Al-Bassam M.M."/>
            <person name="Zengler K."/>
        </authorList>
    </citation>
    <scope>NUCLEOTIDE SEQUENCE</scope>
</reference>
<proteinExistence type="predicted"/>
<evidence type="ECO:0000256" key="1">
    <source>
        <dbReference type="SAM" id="Phobius"/>
    </source>
</evidence>
<evidence type="ECO:0000313" key="3">
    <source>
        <dbReference type="EMBL" id="KUG16633.1"/>
    </source>
</evidence>
<keyword evidence="1" id="KW-0472">Membrane</keyword>
<feature type="domain" description="DUF3644" evidence="2">
    <location>
        <begin position="15"/>
        <end position="197"/>
    </location>
</feature>
<protein>
    <recommendedName>
        <fullName evidence="2">DUF3644 domain-containing protein</fullName>
    </recommendedName>
</protein>
<sequence>MPIKRTRRIGSIKNELIKKSRESALTAVQIFNNPNIMFKSEIYIVLMIIAWTYLLHAYYRDRNTDYRYFKEKNNRKKYDKTRRGAYKYWELERCLNDGICPLDKDTANNLRFLIGLRHEIEHQMTTQIDDYLSARFQACCLNYNQYIKQFFGEKHGVDRHLAFSLQFSSISDEQINQLSDNIDLPPHIQKYIEGFDGQLTDQEFNSPKYAYRVLFVAKTANTKGQADKVIEFVKADSPLAESVNTQYTFIKETEKPKYLPGQIVQLMKSEGYSKFNIHYHTQLWQSEDGRNLGKGYGVQIAKTWYWYDRWLVLVRSHCRQNRAMYE</sequence>
<organism evidence="3">
    <name type="scientific">hydrocarbon metagenome</name>
    <dbReference type="NCBI Taxonomy" id="938273"/>
    <lineage>
        <taxon>unclassified sequences</taxon>
        <taxon>metagenomes</taxon>
        <taxon>ecological metagenomes</taxon>
    </lineage>
</organism>
<comment type="caution">
    <text evidence="3">The sequence shown here is derived from an EMBL/GenBank/DDBJ whole genome shotgun (WGS) entry which is preliminary data.</text>
</comment>
<keyword evidence="1" id="KW-1133">Transmembrane helix</keyword>
<dbReference type="Pfam" id="PF12358">
    <property type="entry name" value="DUF3644"/>
    <property type="match status" value="1"/>
</dbReference>
<evidence type="ECO:0000259" key="2">
    <source>
        <dbReference type="Pfam" id="PF12358"/>
    </source>
</evidence>
<dbReference type="EMBL" id="LNQE01001487">
    <property type="protein sequence ID" value="KUG16633.1"/>
    <property type="molecule type" value="Genomic_DNA"/>
</dbReference>
<feature type="transmembrane region" description="Helical" evidence="1">
    <location>
        <begin position="42"/>
        <end position="59"/>
    </location>
</feature>
<gene>
    <name evidence="3" type="ORF">ASZ90_013722</name>
</gene>
<name>A0A0W8F6Y9_9ZZZZ</name>
<accession>A0A0W8F6Y9</accession>
<dbReference type="AlphaFoldDB" id="A0A0W8F6Y9"/>
<keyword evidence="1" id="KW-0812">Transmembrane</keyword>
<dbReference type="InterPro" id="IPR022104">
    <property type="entry name" value="DUF3644"/>
</dbReference>